<dbReference type="Proteomes" id="UP000219435">
    <property type="component" value="Unassembled WGS sequence"/>
</dbReference>
<dbReference type="AlphaFoldDB" id="A0A285V4B3"/>
<dbReference type="SMART" id="SM00450">
    <property type="entry name" value="RHOD"/>
    <property type="match status" value="1"/>
</dbReference>
<sequence length="117" mass="12203">MTEPSSTTRLPDLDPGQAAELLERGEAVILDVREPAEWAAGHAPQARHLPLGLLTPEAVPQDRPVIAVCRSGNRSGQAADTLAAAGRRVHNLAGGMKAWTRTGLPVVTDDGKPGTVA</sequence>
<reference evidence="3" key="1">
    <citation type="submission" date="2017-08" db="EMBL/GenBank/DDBJ databases">
        <authorList>
            <person name="Varghese N."/>
            <person name="Submissions S."/>
        </authorList>
    </citation>
    <scope>NUCLEOTIDE SEQUENCE [LARGE SCALE GENOMIC DNA]</scope>
    <source>
        <strain evidence="3">DSM 4725</strain>
    </source>
</reference>
<protein>
    <submittedName>
        <fullName evidence="2">Rhodanese-related sulfurtransferase</fullName>
    </submittedName>
</protein>
<dbReference type="RefSeq" id="WP_097194521.1">
    <property type="nucleotide sequence ID" value="NZ_OBQI01000002.1"/>
</dbReference>
<keyword evidence="3" id="KW-1185">Reference proteome</keyword>
<dbReference type="Pfam" id="PF00581">
    <property type="entry name" value="Rhodanese"/>
    <property type="match status" value="1"/>
</dbReference>
<dbReference type="InterPro" id="IPR001763">
    <property type="entry name" value="Rhodanese-like_dom"/>
</dbReference>
<keyword evidence="2" id="KW-0808">Transferase</keyword>
<dbReference type="GO" id="GO:0016740">
    <property type="term" value="F:transferase activity"/>
    <property type="evidence" value="ECO:0007669"/>
    <property type="project" value="UniProtKB-KW"/>
</dbReference>
<evidence type="ECO:0000259" key="1">
    <source>
        <dbReference type="PROSITE" id="PS50206"/>
    </source>
</evidence>
<dbReference type="InterPro" id="IPR050229">
    <property type="entry name" value="GlpE_sulfurtransferase"/>
</dbReference>
<dbReference type="OrthoDB" id="9800872at2"/>
<dbReference type="PANTHER" id="PTHR43031:SF1">
    <property type="entry name" value="PYRIDINE NUCLEOTIDE-DISULPHIDE OXIDOREDUCTASE"/>
    <property type="match status" value="1"/>
</dbReference>
<proteinExistence type="predicted"/>
<evidence type="ECO:0000313" key="2">
    <source>
        <dbReference type="EMBL" id="SOC48952.1"/>
    </source>
</evidence>
<dbReference type="CDD" id="cd00158">
    <property type="entry name" value="RHOD"/>
    <property type="match status" value="1"/>
</dbReference>
<evidence type="ECO:0000313" key="3">
    <source>
        <dbReference type="Proteomes" id="UP000219435"/>
    </source>
</evidence>
<accession>A0A285V4B3</accession>
<dbReference type="PROSITE" id="PS50206">
    <property type="entry name" value="RHODANESE_3"/>
    <property type="match status" value="1"/>
</dbReference>
<dbReference type="InterPro" id="IPR036873">
    <property type="entry name" value="Rhodanese-like_dom_sf"/>
</dbReference>
<dbReference type="Gene3D" id="3.40.250.10">
    <property type="entry name" value="Rhodanese-like domain"/>
    <property type="match status" value="1"/>
</dbReference>
<organism evidence="2 3">
    <name type="scientific">Blastococcus aggregatus</name>
    <dbReference type="NCBI Taxonomy" id="38502"/>
    <lineage>
        <taxon>Bacteria</taxon>
        <taxon>Bacillati</taxon>
        <taxon>Actinomycetota</taxon>
        <taxon>Actinomycetes</taxon>
        <taxon>Geodermatophilales</taxon>
        <taxon>Geodermatophilaceae</taxon>
        <taxon>Blastococcus</taxon>
    </lineage>
</organism>
<dbReference type="SUPFAM" id="SSF52821">
    <property type="entry name" value="Rhodanese/Cell cycle control phosphatase"/>
    <property type="match status" value="1"/>
</dbReference>
<name>A0A285V4B3_9ACTN</name>
<dbReference type="PANTHER" id="PTHR43031">
    <property type="entry name" value="FAD-DEPENDENT OXIDOREDUCTASE"/>
    <property type="match status" value="1"/>
</dbReference>
<gene>
    <name evidence="2" type="ORF">SAMN05660748_1665</name>
</gene>
<dbReference type="EMBL" id="OBQI01000002">
    <property type="protein sequence ID" value="SOC48952.1"/>
    <property type="molecule type" value="Genomic_DNA"/>
</dbReference>
<feature type="domain" description="Rhodanese" evidence="1">
    <location>
        <begin position="23"/>
        <end position="108"/>
    </location>
</feature>